<dbReference type="AlphaFoldDB" id="A0A4R4DVH2"/>
<dbReference type="Proteomes" id="UP000295164">
    <property type="component" value="Unassembled WGS sequence"/>
</dbReference>
<evidence type="ECO:0000256" key="1">
    <source>
        <dbReference type="SAM" id="MobiDB-lite"/>
    </source>
</evidence>
<sequence length="275" mass="30612">MRTIFTLLLAIAFTTAMARPYDEGRLTITFAAPTNLVVQIDNRYYNPEDNVVYVDHIPAGRHTVRVYSARNGRGNVLYTTQVQIRPYTHVDVTFNRFGRAYIDERRLNGVVANNYDPWGNDNYNDNQGSSSPDWSGGWGNNGNGGNNSGWGNNGGSGNGYGNGGYNSGNGGYNNGNSYGAMNTSSFNALLQQVRAETFDNTKLTIIKDALATNRVTAVQVKQLMQLFTFDNDRLELAKAAYPRTTDKNNYFQVNDAFEFSSSKESLSTWIRNQRP</sequence>
<comment type="caution">
    <text evidence="4">The sequence shown here is derived from an EMBL/GenBank/DDBJ whole genome shotgun (WGS) entry which is preliminary data.</text>
</comment>
<dbReference type="InterPro" id="IPR028011">
    <property type="entry name" value="DUF4476"/>
</dbReference>
<feature type="signal peptide" evidence="2">
    <location>
        <begin position="1"/>
        <end position="18"/>
    </location>
</feature>
<feature type="chain" id="PRO_5020229563" evidence="2">
    <location>
        <begin position="19"/>
        <end position="275"/>
    </location>
</feature>
<feature type="domain" description="DUF4476" evidence="3">
    <location>
        <begin position="181"/>
        <end position="269"/>
    </location>
</feature>
<keyword evidence="5" id="KW-1185">Reference proteome</keyword>
<evidence type="ECO:0000313" key="5">
    <source>
        <dbReference type="Proteomes" id="UP000295164"/>
    </source>
</evidence>
<dbReference type="RefSeq" id="WP_131853553.1">
    <property type="nucleotide sequence ID" value="NZ_SKFH01000036.1"/>
</dbReference>
<feature type="compositionally biased region" description="Polar residues" evidence="1">
    <location>
        <begin position="121"/>
        <end position="133"/>
    </location>
</feature>
<dbReference type="Pfam" id="PF14771">
    <property type="entry name" value="DUF4476"/>
    <property type="match status" value="1"/>
</dbReference>
<dbReference type="EMBL" id="SKFH01000036">
    <property type="protein sequence ID" value="TCZ67320.1"/>
    <property type="molecule type" value="Genomic_DNA"/>
</dbReference>
<feature type="region of interest" description="Disordered" evidence="1">
    <location>
        <begin position="121"/>
        <end position="142"/>
    </location>
</feature>
<accession>A0A4R4DVH2</accession>
<protein>
    <submittedName>
        <fullName evidence="4">DUF4476 domain-containing protein</fullName>
    </submittedName>
</protein>
<gene>
    <name evidence="4" type="ORF">E0486_15865</name>
</gene>
<reference evidence="4 5" key="1">
    <citation type="submission" date="2019-03" db="EMBL/GenBank/DDBJ databases">
        <authorList>
            <person name="Kim M.K.M."/>
        </authorList>
    </citation>
    <scope>NUCLEOTIDE SEQUENCE [LARGE SCALE GENOMIC DNA]</scope>
    <source>
        <strain evidence="4 5">17J68-15</strain>
    </source>
</reference>
<evidence type="ECO:0000313" key="4">
    <source>
        <dbReference type="EMBL" id="TCZ67320.1"/>
    </source>
</evidence>
<dbReference type="OrthoDB" id="1033069at2"/>
<evidence type="ECO:0000259" key="3">
    <source>
        <dbReference type="Pfam" id="PF14771"/>
    </source>
</evidence>
<proteinExistence type="predicted"/>
<keyword evidence="2" id="KW-0732">Signal</keyword>
<name>A0A4R4DVH2_9BACT</name>
<organism evidence="4 5">
    <name type="scientific">Flaviaesturariibacter aridisoli</name>
    <dbReference type="NCBI Taxonomy" id="2545761"/>
    <lineage>
        <taxon>Bacteria</taxon>
        <taxon>Pseudomonadati</taxon>
        <taxon>Bacteroidota</taxon>
        <taxon>Chitinophagia</taxon>
        <taxon>Chitinophagales</taxon>
        <taxon>Chitinophagaceae</taxon>
        <taxon>Flaviaestuariibacter</taxon>
    </lineage>
</organism>
<evidence type="ECO:0000256" key="2">
    <source>
        <dbReference type="SAM" id="SignalP"/>
    </source>
</evidence>